<dbReference type="RefSeq" id="WP_260975596.1">
    <property type="nucleotide sequence ID" value="NZ_JAOANI010000014.1"/>
</dbReference>
<dbReference type="InterPro" id="IPR029056">
    <property type="entry name" value="Ribokinase-like"/>
</dbReference>
<accession>A0A9X2WE25</accession>
<keyword evidence="3" id="KW-0418">Kinase</keyword>
<dbReference type="PANTHER" id="PTHR20858">
    <property type="entry name" value="PHOSPHOMETHYLPYRIMIDINE KINASE"/>
    <property type="match status" value="1"/>
</dbReference>
<dbReference type="EMBL" id="JAOANI010000014">
    <property type="protein sequence ID" value="MCT7358708.1"/>
    <property type="molecule type" value="Genomic_DNA"/>
</dbReference>
<dbReference type="GO" id="GO:0008972">
    <property type="term" value="F:phosphomethylpyrimidine kinase activity"/>
    <property type="evidence" value="ECO:0007669"/>
    <property type="project" value="UniProtKB-EC"/>
</dbReference>
<dbReference type="PANTHER" id="PTHR20858:SF17">
    <property type="entry name" value="HYDROXYMETHYLPYRIMIDINE_PHOSPHOMETHYLPYRIMIDINE KINASE THI20-RELATED"/>
    <property type="match status" value="1"/>
</dbReference>
<name>A0A9X2WE25_9GAMM</name>
<dbReference type="Pfam" id="PF02581">
    <property type="entry name" value="TMP-TENI"/>
    <property type="match status" value="1"/>
</dbReference>
<feature type="domain" description="Thiamine phosphate synthase/TenI" evidence="1">
    <location>
        <begin position="351"/>
        <end position="518"/>
    </location>
</feature>
<dbReference type="Pfam" id="PF08543">
    <property type="entry name" value="Phos_pyr_kin"/>
    <property type="match status" value="2"/>
</dbReference>
<reference evidence="3" key="1">
    <citation type="journal article" date="2022" name="Front. Microbiol.">
        <title>Genome-based taxonomic rearrangement of Oceanobacter-related bacteria including the description of Thalassolituus hydrocarbonoclasticus sp. nov. and Thalassolituus pacificus sp. nov. and emended description of the genus Thalassolituus.</title>
        <authorList>
            <person name="Dong C."/>
            <person name="Wei L."/>
            <person name="Wang J."/>
            <person name="Lai Q."/>
            <person name="Huang Z."/>
            <person name="Shao Z."/>
        </authorList>
    </citation>
    <scope>NUCLEOTIDE SEQUENCE</scope>
    <source>
        <strain evidence="3">59MF3M-4</strain>
    </source>
</reference>
<dbReference type="InterPro" id="IPR022998">
    <property type="entry name" value="ThiamineP_synth_TenI"/>
</dbReference>
<protein>
    <submittedName>
        <fullName evidence="3">Bifunctional hydroxymethylpyrimidine kinase/phosphomethylpyrimidine kinase</fullName>
        <ecNumber evidence="3">2.7.1.49</ecNumber>
        <ecNumber evidence="3">2.7.4.7</ecNumber>
    </submittedName>
</protein>
<dbReference type="Gene3D" id="3.40.1190.20">
    <property type="match status" value="1"/>
</dbReference>
<dbReference type="Gene3D" id="3.20.20.70">
    <property type="entry name" value="Aldolase class I"/>
    <property type="match status" value="1"/>
</dbReference>
<dbReference type="Proteomes" id="UP001147830">
    <property type="component" value="Unassembled WGS sequence"/>
</dbReference>
<reference evidence="3" key="2">
    <citation type="submission" date="2022-08" db="EMBL/GenBank/DDBJ databases">
        <authorList>
            <person name="Dong C."/>
        </authorList>
    </citation>
    <scope>NUCLEOTIDE SEQUENCE</scope>
    <source>
        <strain evidence="3">59MF3M-4</strain>
    </source>
</reference>
<keyword evidence="4" id="KW-1185">Reference proteome</keyword>
<proteinExistence type="predicted"/>
<sequence length="547" mass="58253">MSLISGPVSRAKIWSIAASDCSAGAGSQADLTMARALDTDCATLICAITAQNSQGVQAVEVLSRAMLEQQWQSLKADGWPQAIKIGWLPPGNLLLPWLLEKLQEYAGPVIWDPVLSASQGGLPQANWPKDALLTLLQRVDLLTPNLAEAQALLALLQPQDNEYGQLLTDCGAAGHPHPAVNSTATAAALQALGVKHLLITGGDSAQAGSAESDEWIQDAFFAAPLNASADAFGDQLPGPDLLRAFVFRHRRLPLKAHGTGCHLASAIACGLAQGHTLYDALSRAVAAVRLAIRSASERANGYHNAWARPLSESVAEDWPQVVPVQQRTTAVHFPRLPQPLGLYGLVDNLPHLKRLLTLGIDSLQWRVKNPADDYKAQTAQAIRCAAEASVPLFINDDWQLALELGAFGVHLGQEDLLTADLQALAEAGIALGISTHCDWEIARARGVNPSYIAFGPVFTPLSKVLRYTPLGLEQLNIWVTRFAEPIEGQRLTCIGGITAANVAPVVATGIGSVAIVTELANDAGLPQRLADLRKCMPALEMLSCDPI</sequence>
<dbReference type="GO" id="GO:0008902">
    <property type="term" value="F:hydroxymethylpyrimidine kinase activity"/>
    <property type="evidence" value="ECO:0007669"/>
    <property type="project" value="UniProtKB-EC"/>
</dbReference>
<feature type="domain" description="Pyridoxamine kinase/Phosphomethylpyrimidine kinase" evidence="2">
    <location>
        <begin position="20"/>
        <end position="216"/>
    </location>
</feature>
<dbReference type="CDD" id="cd00564">
    <property type="entry name" value="TMP_TenI"/>
    <property type="match status" value="1"/>
</dbReference>
<evidence type="ECO:0000313" key="3">
    <source>
        <dbReference type="EMBL" id="MCT7358708.1"/>
    </source>
</evidence>
<dbReference type="GO" id="GO:0005829">
    <property type="term" value="C:cytosol"/>
    <property type="evidence" value="ECO:0007669"/>
    <property type="project" value="TreeGrafter"/>
</dbReference>
<dbReference type="AlphaFoldDB" id="A0A9X2WE25"/>
<dbReference type="SUPFAM" id="SSF53613">
    <property type="entry name" value="Ribokinase-like"/>
    <property type="match status" value="1"/>
</dbReference>
<dbReference type="EC" id="2.7.4.7" evidence="3"/>
<gene>
    <name evidence="3" type="ORF">NYR02_06725</name>
</gene>
<comment type="caution">
    <text evidence="3">The sequence shown here is derived from an EMBL/GenBank/DDBJ whole genome shotgun (WGS) entry which is preliminary data.</text>
</comment>
<keyword evidence="3" id="KW-0808">Transferase</keyword>
<dbReference type="SUPFAM" id="SSF51391">
    <property type="entry name" value="Thiamin phosphate synthase"/>
    <property type="match status" value="1"/>
</dbReference>
<dbReference type="InterPro" id="IPR013749">
    <property type="entry name" value="PM/HMP-P_kinase-1"/>
</dbReference>
<evidence type="ECO:0000259" key="2">
    <source>
        <dbReference type="Pfam" id="PF08543"/>
    </source>
</evidence>
<evidence type="ECO:0000313" key="4">
    <source>
        <dbReference type="Proteomes" id="UP001147830"/>
    </source>
</evidence>
<organism evidence="3 4">
    <name type="scientific">Thalassolituus pacificus</name>
    <dbReference type="NCBI Taxonomy" id="2975440"/>
    <lineage>
        <taxon>Bacteria</taxon>
        <taxon>Pseudomonadati</taxon>
        <taxon>Pseudomonadota</taxon>
        <taxon>Gammaproteobacteria</taxon>
        <taxon>Oceanospirillales</taxon>
        <taxon>Oceanospirillaceae</taxon>
        <taxon>Thalassolituus</taxon>
    </lineage>
</organism>
<dbReference type="GO" id="GO:0009228">
    <property type="term" value="P:thiamine biosynthetic process"/>
    <property type="evidence" value="ECO:0007669"/>
    <property type="project" value="UniProtKB-KW"/>
</dbReference>
<dbReference type="InterPro" id="IPR013785">
    <property type="entry name" value="Aldolase_TIM"/>
</dbReference>
<dbReference type="EC" id="2.7.1.49" evidence="3"/>
<evidence type="ECO:0000259" key="1">
    <source>
        <dbReference type="Pfam" id="PF02581"/>
    </source>
</evidence>
<dbReference type="InterPro" id="IPR036206">
    <property type="entry name" value="ThiamineP_synth_sf"/>
</dbReference>
<feature type="domain" description="Pyridoxamine kinase/Phosphomethylpyrimidine kinase" evidence="2">
    <location>
        <begin position="246"/>
        <end position="301"/>
    </location>
</feature>